<sequence>MRFEYLRQLAFAAALLSPALAQLDKCSSASETIAPQSINSSSIAKNYNSAIPITLPCDVSSHDFSVTLNIQSDGDFFVAFADSAGLYSSNGVVQVQVGLASTRNSVSRGRISPPQKRSHLGSPISSLVKRAVDASITYSYSNSVLTVFKNDVLIITYAIKNFDISQLFVSSSTGTASIISGGSTCIPTASASSVCPNIDDCTATSPVPCVFIESDIVGTVFDPTTYIQIPCSGSSFTFTASVTADSDLFISILGPDDFDGTFYQGSIGIVSALSQMGLGQFTVADPNAAYAFTAVSATISFEYDATTTAFKTYINSAQVSEILIPNWNFNNLAFSAYNGIATISGGSFSCVYSNGCPS</sequence>
<feature type="chain" id="PRO_5010326956" evidence="1">
    <location>
        <begin position="22"/>
        <end position="358"/>
    </location>
</feature>
<gene>
    <name evidence="2" type="ORF">AYI68_g6205</name>
</gene>
<accession>A0A1R0GS64</accession>
<dbReference type="Proteomes" id="UP000187455">
    <property type="component" value="Unassembled WGS sequence"/>
</dbReference>
<evidence type="ECO:0000256" key="1">
    <source>
        <dbReference type="SAM" id="SignalP"/>
    </source>
</evidence>
<protein>
    <submittedName>
        <fullName evidence="2">Uncharacterized protein</fullName>
    </submittedName>
</protein>
<dbReference type="EMBL" id="LSSL01004142">
    <property type="protein sequence ID" value="OLY79719.1"/>
    <property type="molecule type" value="Genomic_DNA"/>
</dbReference>
<evidence type="ECO:0000313" key="2">
    <source>
        <dbReference type="EMBL" id="OLY79719.1"/>
    </source>
</evidence>
<keyword evidence="1" id="KW-0732">Signal</keyword>
<reference evidence="2 3" key="1">
    <citation type="journal article" date="2016" name="Mol. Biol. Evol.">
        <title>Genome-Wide Survey of Gut Fungi (Harpellales) Reveals the First Horizontally Transferred Ubiquitin Gene from a Mosquito Host.</title>
        <authorList>
            <person name="Wang Y."/>
            <person name="White M.M."/>
            <person name="Kvist S."/>
            <person name="Moncalvo J.M."/>
        </authorList>
    </citation>
    <scope>NUCLEOTIDE SEQUENCE [LARGE SCALE GENOMIC DNA]</scope>
    <source>
        <strain evidence="2 3">ALG-7-W6</strain>
    </source>
</reference>
<evidence type="ECO:0000313" key="3">
    <source>
        <dbReference type="Proteomes" id="UP000187455"/>
    </source>
</evidence>
<keyword evidence="3" id="KW-1185">Reference proteome</keyword>
<name>A0A1R0GS64_9FUNG</name>
<organism evidence="2 3">
    <name type="scientific">Smittium mucronatum</name>
    <dbReference type="NCBI Taxonomy" id="133383"/>
    <lineage>
        <taxon>Eukaryota</taxon>
        <taxon>Fungi</taxon>
        <taxon>Fungi incertae sedis</taxon>
        <taxon>Zoopagomycota</taxon>
        <taxon>Kickxellomycotina</taxon>
        <taxon>Harpellomycetes</taxon>
        <taxon>Harpellales</taxon>
        <taxon>Legeriomycetaceae</taxon>
        <taxon>Smittium</taxon>
    </lineage>
</organism>
<feature type="signal peptide" evidence="1">
    <location>
        <begin position="1"/>
        <end position="21"/>
    </location>
</feature>
<comment type="caution">
    <text evidence="2">The sequence shown here is derived from an EMBL/GenBank/DDBJ whole genome shotgun (WGS) entry which is preliminary data.</text>
</comment>
<dbReference type="AlphaFoldDB" id="A0A1R0GS64"/>
<proteinExistence type="predicted"/>